<dbReference type="Gene3D" id="2.60.200.40">
    <property type="match status" value="1"/>
</dbReference>
<dbReference type="InterPro" id="IPR001206">
    <property type="entry name" value="Diacylglycerol_kinase_cat_dom"/>
</dbReference>
<dbReference type="PANTHER" id="PTHR12358:SF31">
    <property type="entry name" value="ACYLGLYCEROL KINASE, MITOCHONDRIAL"/>
    <property type="match status" value="1"/>
</dbReference>
<dbReference type="Proteomes" id="UP000054560">
    <property type="component" value="Unassembled WGS sequence"/>
</dbReference>
<evidence type="ECO:0000313" key="3">
    <source>
        <dbReference type="Proteomes" id="UP000054560"/>
    </source>
</evidence>
<dbReference type="GeneID" id="25906315"/>
<dbReference type="GO" id="GO:0046512">
    <property type="term" value="P:sphingosine biosynthetic process"/>
    <property type="evidence" value="ECO:0007669"/>
    <property type="project" value="TreeGrafter"/>
</dbReference>
<gene>
    <name evidence="2" type="ORF">SARC_05811</name>
</gene>
<name>A0A0L0FZ33_9EUKA</name>
<dbReference type="GO" id="GO:0016773">
    <property type="term" value="F:phosphotransferase activity, alcohol group as acceptor"/>
    <property type="evidence" value="ECO:0007669"/>
    <property type="project" value="UniProtKB-ARBA"/>
</dbReference>
<accession>A0A0L0FZ33</accession>
<dbReference type="PROSITE" id="PS50146">
    <property type="entry name" value="DAGK"/>
    <property type="match status" value="1"/>
</dbReference>
<dbReference type="AlphaFoldDB" id="A0A0L0FZ33"/>
<dbReference type="RefSeq" id="XP_014155801.1">
    <property type="nucleotide sequence ID" value="XM_014300326.1"/>
</dbReference>
<protein>
    <recommendedName>
        <fullName evidence="1">DAGKc domain-containing protein</fullName>
    </recommendedName>
</protein>
<dbReference type="eggNOG" id="KOG1116">
    <property type="taxonomic scope" value="Eukaryota"/>
</dbReference>
<feature type="domain" description="DAGKc" evidence="1">
    <location>
        <begin position="1"/>
        <end position="83"/>
    </location>
</feature>
<dbReference type="Gene3D" id="3.40.50.10330">
    <property type="entry name" value="Probable inorganic polyphosphate/atp-NAD kinase, domain 1"/>
    <property type="match status" value="1"/>
</dbReference>
<reference evidence="2 3" key="1">
    <citation type="submission" date="2011-02" db="EMBL/GenBank/DDBJ databases">
        <title>The Genome Sequence of Sphaeroforma arctica JP610.</title>
        <authorList>
            <consortium name="The Broad Institute Genome Sequencing Platform"/>
            <person name="Russ C."/>
            <person name="Cuomo C."/>
            <person name="Young S.K."/>
            <person name="Zeng Q."/>
            <person name="Gargeya S."/>
            <person name="Alvarado L."/>
            <person name="Berlin A."/>
            <person name="Chapman S.B."/>
            <person name="Chen Z."/>
            <person name="Freedman E."/>
            <person name="Gellesch M."/>
            <person name="Goldberg J."/>
            <person name="Griggs A."/>
            <person name="Gujja S."/>
            <person name="Heilman E."/>
            <person name="Heiman D."/>
            <person name="Howarth C."/>
            <person name="Mehta T."/>
            <person name="Neiman D."/>
            <person name="Pearson M."/>
            <person name="Roberts A."/>
            <person name="Saif S."/>
            <person name="Shea T."/>
            <person name="Shenoy N."/>
            <person name="Sisk P."/>
            <person name="Stolte C."/>
            <person name="Sykes S."/>
            <person name="White J."/>
            <person name="Yandava C."/>
            <person name="Burger G."/>
            <person name="Gray M.W."/>
            <person name="Holland P.W.H."/>
            <person name="King N."/>
            <person name="Lang F.B.F."/>
            <person name="Roger A.J."/>
            <person name="Ruiz-Trillo I."/>
            <person name="Haas B."/>
            <person name="Nusbaum C."/>
            <person name="Birren B."/>
        </authorList>
    </citation>
    <scope>NUCLEOTIDE SEQUENCE [LARGE SCALE GENOMIC DNA]</scope>
    <source>
        <strain evidence="2 3">JP610</strain>
    </source>
</reference>
<dbReference type="STRING" id="667725.A0A0L0FZ33"/>
<dbReference type="Pfam" id="PF00781">
    <property type="entry name" value="DAGK_cat"/>
    <property type="match status" value="1"/>
</dbReference>
<evidence type="ECO:0000259" key="1">
    <source>
        <dbReference type="PROSITE" id="PS50146"/>
    </source>
</evidence>
<dbReference type="GO" id="GO:0005737">
    <property type="term" value="C:cytoplasm"/>
    <property type="evidence" value="ECO:0007669"/>
    <property type="project" value="TreeGrafter"/>
</dbReference>
<dbReference type="GO" id="GO:0016020">
    <property type="term" value="C:membrane"/>
    <property type="evidence" value="ECO:0007669"/>
    <property type="project" value="TreeGrafter"/>
</dbReference>
<dbReference type="SUPFAM" id="SSF111331">
    <property type="entry name" value="NAD kinase/diacylglycerol kinase-like"/>
    <property type="match status" value="1"/>
</dbReference>
<dbReference type="InterPro" id="IPR016064">
    <property type="entry name" value="NAD/diacylglycerol_kinase_sf"/>
</dbReference>
<dbReference type="InterPro" id="IPR050187">
    <property type="entry name" value="Lipid_Phosphate_FormReg"/>
</dbReference>
<keyword evidence="3" id="KW-1185">Reference proteome</keyword>
<dbReference type="EMBL" id="KQ241982">
    <property type="protein sequence ID" value="KNC81899.1"/>
    <property type="molecule type" value="Genomic_DNA"/>
</dbReference>
<dbReference type="InterPro" id="IPR017438">
    <property type="entry name" value="ATP-NAD_kinase_N"/>
</dbReference>
<dbReference type="GO" id="GO:0001727">
    <property type="term" value="F:lipid kinase activity"/>
    <property type="evidence" value="ECO:0007669"/>
    <property type="project" value="TreeGrafter"/>
</dbReference>
<proteinExistence type="predicted"/>
<dbReference type="OrthoDB" id="3853857at2759"/>
<sequence>MDLSLYDGVVCVSGDGLVHEVVNGLLKRKDWAEARKMPIGIVPGGTGNAMHRSLEIMNTNVAALTLIKSNKIPMDIFSVTTADGVNYGHLEVFLGLLSDIDLESECVRWMGEIRLTLWCIVRLLSLRRENCTMSWLPIEKTSNDVAGNTTDEAQGYGPKRHFAGKELTADWTTEVMDFTTILLMNVPWISMDGWASPFASNDDGGLDLIYSNKGRPELQAMLLAEREPYAANHPDDYKFHKVKALKFEYTTLPEAGGKINVDGEDMGHHKSIEVESHRKLMSFLAPKSLVLPKYAWPPHNEMYPLAVRRPSDVSTVDP</sequence>
<evidence type="ECO:0000313" key="2">
    <source>
        <dbReference type="EMBL" id="KNC81899.1"/>
    </source>
</evidence>
<dbReference type="PANTHER" id="PTHR12358">
    <property type="entry name" value="SPHINGOSINE KINASE"/>
    <property type="match status" value="1"/>
</dbReference>
<organism evidence="2 3">
    <name type="scientific">Sphaeroforma arctica JP610</name>
    <dbReference type="NCBI Taxonomy" id="667725"/>
    <lineage>
        <taxon>Eukaryota</taxon>
        <taxon>Ichthyosporea</taxon>
        <taxon>Ichthyophonida</taxon>
        <taxon>Sphaeroforma</taxon>
    </lineage>
</organism>